<dbReference type="EMBL" id="AFGF01000258">
    <property type="protein sequence ID" value="EGO62018.1"/>
    <property type="molecule type" value="Genomic_DNA"/>
</dbReference>
<proteinExistence type="predicted"/>
<gene>
    <name evidence="1" type="ORF">ALO_20302</name>
</gene>
<keyword evidence="2" id="KW-1185">Reference proteome</keyword>
<evidence type="ECO:0000313" key="1">
    <source>
        <dbReference type="EMBL" id="EGO62018.1"/>
    </source>
</evidence>
<evidence type="ECO:0000313" key="2">
    <source>
        <dbReference type="Proteomes" id="UP000003240"/>
    </source>
</evidence>
<reference evidence="1 2" key="1">
    <citation type="journal article" date="2011" name="EMBO J.">
        <title>Structural diversity of bacterial flagellar motors.</title>
        <authorList>
            <person name="Chen S."/>
            <person name="Beeby M."/>
            <person name="Murphy G.E."/>
            <person name="Leadbetter J.R."/>
            <person name="Hendrixson D.R."/>
            <person name="Briegel A."/>
            <person name="Li Z."/>
            <person name="Shi J."/>
            <person name="Tocheva E.I."/>
            <person name="Muller A."/>
            <person name="Dobro M.J."/>
            <person name="Jensen G.J."/>
        </authorList>
    </citation>
    <scope>NUCLEOTIDE SEQUENCE [LARGE SCALE GENOMIC DNA]</scope>
    <source>
        <strain evidence="1 2">DSM 6540</strain>
    </source>
</reference>
<comment type="caution">
    <text evidence="1">The sequence shown here is derived from an EMBL/GenBank/DDBJ whole genome shotgun (WGS) entry which is preliminary data.</text>
</comment>
<sequence>MTGFKIRLGETNIPTAVLDGNLENAIRKTALDAK</sequence>
<dbReference type="STRING" id="1009370.ALO_20302"/>
<protein>
    <submittedName>
        <fullName evidence="1">Uncharacterized protein</fullName>
    </submittedName>
</protein>
<dbReference type="AlphaFoldDB" id="F7NPL5"/>
<accession>F7NPL5</accession>
<name>F7NPL5_9FIRM</name>
<organism evidence="1 2">
    <name type="scientific">Acetonema longum DSM 6540</name>
    <dbReference type="NCBI Taxonomy" id="1009370"/>
    <lineage>
        <taxon>Bacteria</taxon>
        <taxon>Bacillati</taxon>
        <taxon>Bacillota</taxon>
        <taxon>Negativicutes</taxon>
        <taxon>Acetonemataceae</taxon>
        <taxon>Acetonema</taxon>
    </lineage>
</organism>
<dbReference type="Proteomes" id="UP000003240">
    <property type="component" value="Unassembled WGS sequence"/>
</dbReference>